<protein>
    <submittedName>
        <fullName evidence="2">Uncharacterized protein</fullName>
    </submittedName>
</protein>
<gene>
    <name evidence="2" type="ORF">CY0110_09907</name>
</gene>
<keyword evidence="1" id="KW-0812">Transmembrane</keyword>
<comment type="caution">
    <text evidence="2">The sequence shown here is derived from an EMBL/GenBank/DDBJ whole genome shotgun (WGS) entry which is preliminary data.</text>
</comment>
<dbReference type="RefSeq" id="WP_008272517.1">
    <property type="nucleotide sequence ID" value="NZ_AAXW01000001.1"/>
</dbReference>
<dbReference type="OrthoDB" id="4058760at2"/>
<evidence type="ECO:0000313" key="2">
    <source>
        <dbReference type="EMBL" id="EAZ94180.1"/>
    </source>
</evidence>
<keyword evidence="1" id="KW-0472">Membrane</keyword>
<reference evidence="2 3" key="1">
    <citation type="submission" date="2007-03" db="EMBL/GenBank/DDBJ databases">
        <authorList>
            <person name="Stal L."/>
            <person name="Ferriera S."/>
            <person name="Johnson J."/>
            <person name="Kravitz S."/>
            <person name="Beeson K."/>
            <person name="Sutton G."/>
            <person name="Rogers Y.-H."/>
            <person name="Friedman R."/>
            <person name="Frazier M."/>
            <person name="Venter J.C."/>
        </authorList>
    </citation>
    <scope>NUCLEOTIDE SEQUENCE [LARGE SCALE GENOMIC DNA]</scope>
    <source>
        <strain evidence="2 3">CCY0110</strain>
    </source>
</reference>
<keyword evidence="3" id="KW-1185">Reference proteome</keyword>
<proteinExistence type="predicted"/>
<accession>A3IGT8</accession>
<feature type="transmembrane region" description="Helical" evidence="1">
    <location>
        <begin position="151"/>
        <end position="172"/>
    </location>
</feature>
<dbReference type="eggNOG" id="ENOG5033SF2">
    <property type="taxonomic scope" value="Bacteria"/>
</dbReference>
<feature type="transmembrane region" description="Helical" evidence="1">
    <location>
        <begin position="489"/>
        <end position="509"/>
    </location>
</feature>
<dbReference type="EMBL" id="AAXW01000001">
    <property type="protein sequence ID" value="EAZ94180.1"/>
    <property type="molecule type" value="Genomic_DNA"/>
</dbReference>
<dbReference type="AlphaFoldDB" id="A3IGT8"/>
<keyword evidence="1" id="KW-1133">Transmembrane helix</keyword>
<organism evidence="2 3">
    <name type="scientific">Crocosphaera chwakensis CCY0110</name>
    <dbReference type="NCBI Taxonomy" id="391612"/>
    <lineage>
        <taxon>Bacteria</taxon>
        <taxon>Bacillati</taxon>
        <taxon>Cyanobacteriota</taxon>
        <taxon>Cyanophyceae</taxon>
        <taxon>Oscillatoriophycideae</taxon>
        <taxon>Chroococcales</taxon>
        <taxon>Aphanothecaceae</taxon>
        <taxon>Crocosphaera</taxon>
        <taxon>Crocosphaera chwakensis</taxon>
    </lineage>
</organism>
<evidence type="ECO:0000256" key="1">
    <source>
        <dbReference type="SAM" id="Phobius"/>
    </source>
</evidence>
<name>A3IGT8_9CHRO</name>
<evidence type="ECO:0000313" key="3">
    <source>
        <dbReference type="Proteomes" id="UP000003781"/>
    </source>
</evidence>
<dbReference type="Proteomes" id="UP000003781">
    <property type="component" value="Unassembled WGS sequence"/>
</dbReference>
<feature type="transmembrane region" description="Helical" evidence="1">
    <location>
        <begin position="447"/>
        <end position="469"/>
    </location>
</feature>
<sequence length="516" mass="58964">MVTKVGILVVHGIGEQKKFETVEEIVRDMATALKADNKKNLKVRIIINDQNTGAYGASQQTWQADDKEPLIIEVKDKNDQITELAFSEVWWADLGDPDSLKTELGFWAWGLSLWSRKQYSNPNLATSDKVRPPEDMQGNRPKMDLKGRLSFFWVSLVILLVLPVLSFLSVILRKVLGFDLRPDILVQYLGDVKLYQEGKRTGKGPLVDLGQPPRVSVRRRMVKGLVNMSLRNYDRWYVLSHSLGTLVAFNGLMETEEALPNYLSQELWKKWKNRPDFQTQKAAKGLTSEEEENMFPSRPAWLNNNDIVSRSELFKNLQGFVTYGSPLSKFGVVWPAIVPVNKDSNIFNSKFQWLNIYDPTDPVAGRSALFNFKTNENKQQPKEIAYKAEGIHLLSHIKYLNYKPSRKTPLIKQLADWILEGNSFQPGKPSLGWPQPSVISIYNSIRILIWLVVAVLISWVLGFFIRFALPDSIEKVVRDIPYLYIANPLTYILLGIIIVFIVGIIMRVLQLNTNSR</sequence>